<proteinExistence type="predicted"/>
<feature type="region of interest" description="Disordered" evidence="1">
    <location>
        <begin position="1"/>
        <end position="89"/>
    </location>
</feature>
<feature type="compositionally biased region" description="Basic and acidic residues" evidence="1">
    <location>
        <begin position="22"/>
        <end position="33"/>
    </location>
</feature>
<dbReference type="AlphaFoldDB" id="A0A0F2M1W4"/>
<comment type="caution">
    <text evidence="2">The sequence shown here is derived from an EMBL/GenBank/DDBJ whole genome shotgun (WGS) entry which is preliminary data.</text>
</comment>
<dbReference type="VEuPathDB" id="FungiDB:SPSK_04658"/>
<gene>
    <name evidence="2" type="ORF">SPSK_04658</name>
</gene>
<evidence type="ECO:0000313" key="2">
    <source>
        <dbReference type="EMBL" id="KJR83079.1"/>
    </source>
</evidence>
<feature type="compositionally biased region" description="Basic and acidic residues" evidence="1">
    <location>
        <begin position="45"/>
        <end position="65"/>
    </location>
</feature>
<dbReference type="GeneID" id="27666735"/>
<name>A0A0F2M1W4_SPOSC</name>
<reference evidence="2 3" key="2">
    <citation type="journal article" date="2015" name="Eukaryot. Cell">
        <title>Asexual propagation of a virulent clone complex in a human and feline outbreak of sporotrichosis.</title>
        <authorList>
            <person name="Teixeira Mde M."/>
            <person name="Rodrigues A.M."/>
            <person name="Tsui C.K."/>
            <person name="de Almeida L.G."/>
            <person name="Van Diepeningen A.D."/>
            <person name="van den Ende B.G."/>
            <person name="Fernandes G.F."/>
            <person name="Kano R."/>
            <person name="Hamelin R.C."/>
            <person name="Lopes-Bezerra L.M."/>
            <person name="Vasconcelos A.T."/>
            <person name="de Hoog S."/>
            <person name="de Camargo Z.P."/>
            <person name="Felipe M.S."/>
        </authorList>
    </citation>
    <scope>NUCLEOTIDE SEQUENCE [LARGE SCALE GENOMIC DNA]</scope>
    <source>
        <strain evidence="2 3">1099-18</strain>
    </source>
</reference>
<accession>A0A0F2M1W4</accession>
<protein>
    <submittedName>
        <fullName evidence="2">Uncharacterized protein</fullName>
    </submittedName>
</protein>
<dbReference type="Proteomes" id="UP000033710">
    <property type="component" value="Unassembled WGS sequence"/>
</dbReference>
<reference evidence="2 3" key="1">
    <citation type="journal article" date="2014" name="BMC Genomics">
        <title>Comparative genomics of the major fungal agents of human and animal Sporotrichosis: Sporothrix schenckii and Sporothrix brasiliensis.</title>
        <authorList>
            <person name="Teixeira M.M."/>
            <person name="de Almeida L.G."/>
            <person name="Kubitschek-Barreira P."/>
            <person name="Alves F.L."/>
            <person name="Kioshima E.S."/>
            <person name="Abadio A.K."/>
            <person name="Fernandes L."/>
            <person name="Derengowski L.S."/>
            <person name="Ferreira K.S."/>
            <person name="Souza R.C."/>
            <person name="Ruiz J.C."/>
            <person name="de Andrade N.C."/>
            <person name="Paes H.C."/>
            <person name="Nicola A.M."/>
            <person name="Albuquerque P."/>
            <person name="Gerber A.L."/>
            <person name="Martins V.P."/>
            <person name="Peconick L.D."/>
            <person name="Neto A.V."/>
            <person name="Chaucanez C.B."/>
            <person name="Silva P.A."/>
            <person name="Cunha O.L."/>
            <person name="de Oliveira F.F."/>
            <person name="dos Santos T.C."/>
            <person name="Barros A.L."/>
            <person name="Soares M.A."/>
            <person name="de Oliveira L.M."/>
            <person name="Marini M.M."/>
            <person name="Villalobos-Duno H."/>
            <person name="Cunha M.M."/>
            <person name="de Hoog S."/>
            <person name="da Silveira J.F."/>
            <person name="Henrissat B."/>
            <person name="Nino-Vega G.A."/>
            <person name="Cisalpino P.S."/>
            <person name="Mora-Montes H.M."/>
            <person name="Almeida S.R."/>
            <person name="Stajich J.E."/>
            <person name="Lopes-Bezerra L.M."/>
            <person name="Vasconcelos A.T."/>
            <person name="Felipe M.S."/>
        </authorList>
    </citation>
    <scope>NUCLEOTIDE SEQUENCE [LARGE SCALE GENOMIC DNA]</scope>
    <source>
        <strain evidence="2 3">1099-18</strain>
    </source>
</reference>
<dbReference type="KEGG" id="ssck:SPSK_04658"/>
<dbReference type="EMBL" id="AXCR01000010">
    <property type="protein sequence ID" value="KJR83079.1"/>
    <property type="molecule type" value="Genomic_DNA"/>
</dbReference>
<evidence type="ECO:0000256" key="1">
    <source>
        <dbReference type="SAM" id="MobiDB-lite"/>
    </source>
</evidence>
<dbReference type="RefSeq" id="XP_016585755.1">
    <property type="nucleotide sequence ID" value="XM_016731458.1"/>
</dbReference>
<evidence type="ECO:0000313" key="3">
    <source>
        <dbReference type="Proteomes" id="UP000033710"/>
    </source>
</evidence>
<organism evidence="2 3">
    <name type="scientific">Sporothrix schenckii 1099-18</name>
    <dbReference type="NCBI Taxonomy" id="1397361"/>
    <lineage>
        <taxon>Eukaryota</taxon>
        <taxon>Fungi</taxon>
        <taxon>Dikarya</taxon>
        <taxon>Ascomycota</taxon>
        <taxon>Pezizomycotina</taxon>
        <taxon>Sordariomycetes</taxon>
        <taxon>Sordariomycetidae</taxon>
        <taxon>Ophiostomatales</taxon>
        <taxon>Ophiostomataceae</taxon>
        <taxon>Sporothrix</taxon>
    </lineage>
</organism>
<sequence>MRKALAGYNGKAQHNEGINQLDSRRVERADKNRVLNGPGSQTDQKAGERSGEYAERMARGVDKQRSTNKTTAGVTPERGRSKQQLAKHDELGYEKFYTDGLLENNEENKMARQRKLARDPGFVFVFWLRTNYV</sequence>